<proteinExistence type="predicted"/>
<feature type="compositionally biased region" description="Low complexity" evidence="1">
    <location>
        <begin position="1"/>
        <end position="14"/>
    </location>
</feature>
<evidence type="ECO:0000256" key="1">
    <source>
        <dbReference type="SAM" id="MobiDB-lite"/>
    </source>
</evidence>
<sequence length="209" mass="23867">MSQQQYYTQTQTLTHRTRSHTRRSYSKSLVVGYNDKPWKATSNTVTFPVPKSDAHRREPFNNPSVIGRRSKGVAIVHFQRIGDAVEARRMFNGKIIDGRRPLKIELIVDPPAGVFPPIVKKEKTKTLAERLSIAPSEKSTSTPWEEEISISPPLRPSIKPRRLTARLARSHRRTIPRGPRRTRKSLVELDLEMESYMAARKPTVILAAH</sequence>
<evidence type="ECO:0000313" key="2">
    <source>
        <dbReference type="EMBL" id="GJJ15059.1"/>
    </source>
</evidence>
<evidence type="ECO:0000313" key="3">
    <source>
        <dbReference type="Proteomes" id="UP001050691"/>
    </source>
</evidence>
<keyword evidence="3" id="KW-1185">Reference proteome</keyword>
<evidence type="ECO:0008006" key="4">
    <source>
        <dbReference type="Google" id="ProtNLM"/>
    </source>
</evidence>
<organism evidence="2 3">
    <name type="scientific">Clathrus columnatus</name>
    <dbReference type="NCBI Taxonomy" id="1419009"/>
    <lineage>
        <taxon>Eukaryota</taxon>
        <taxon>Fungi</taxon>
        <taxon>Dikarya</taxon>
        <taxon>Basidiomycota</taxon>
        <taxon>Agaricomycotina</taxon>
        <taxon>Agaricomycetes</taxon>
        <taxon>Phallomycetidae</taxon>
        <taxon>Phallales</taxon>
        <taxon>Clathraceae</taxon>
        <taxon>Clathrus</taxon>
    </lineage>
</organism>
<reference evidence="2" key="1">
    <citation type="submission" date="2021-10" db="EMBL/GenBank/DDBJ databases">
        <title>De novo Genome Assembly of Clathrus columnatus (Basidiomycota, Fungi) Using Illumina and Nanopore Sequence Data.</title>
        <authorList>
            <person name="Ogiso-Tanaka E."/>
            <person name="Itagaki H."/>
            <person name="Hosoya T."/>
            <person name="Hosaka K."/>
        </authorList>
    </citation>
    <scope>NUCLEOTIDE SEQUENCE</scope>
    <source>
        <strain evidence="2">MO-923</strain>
    </source>
</reference>
<dbReference type="EMBL" id="BPWL01000010">
    <property type="protein sequence ID" value="GJJ15059.1"/>
    <property type="molecule type" value="Genomic_DNA"/>
</dbReference>
<feature type="compositionally biased region" description="Basic residues" evidence="1">
    <location>
        <begin position="15"/>
        <end position="25"/>
    </location>
</feature>
<dbReference type="GO" id="GO:0003676">
    <property type="term" value="F:nucleic acid binding"/>
    <property type="evidence" value="ECO:0007669"/>
    <property type="project" value="InterPro"/>
</dbReference>
<gene>
    <name evidence="2" type="ORF">Clacol_009334</name>
</gene>
<dbReference type="AlphaFoldDB" id="A0AAV5AKB2"/>
<name>A0AAV5AKB2_9AGAM</name>
<dbReference type="SUPFAM" id="SSF54928">
    <property type="entry name" value="RNA-binding domain, RBD"/>
    <property type="match status" value="1"/>
</dbReference>
<protein>
    <recommendedName>
        <fullName evidence="4">RRM domain-containing protein</fullName>
    </recommendedName>
</protein>
<dbReference type="InterPro" id="IPR035979">
    <property type="entry name" value="RBD_domain_sf"/>
</dbReference>
<comment type="caution">
    <text evidence="2">The sequence shown here is derived from an EMBL/GenBank/DDBJ whole genome shotgun (WGS) entry which is preliminary data.</text>
</comment>
<dbReference type="Proteomes" id="UP001050691">
    <property type="component" value="Unassembled WGS sequence"/>
</dbReference>
<accession>A0AAV5AKB2</accession>
<feature type="region of interest" description="Disordered" evidence="1">
    <location>
        <begin position="1"/>
        <end position="25"/>
    </location>
</feature>